<proteinExistence type="predicted"/>
<evidence type="ECO:0000313" key="3">
    <source>
        <dbReference type="Proteomes" id="UP000218944"/>
    </source>
</evidence>
<dbReference type="GO" id="GO:0010181">
    <property type="term" value="F:FMN binding"/>
    <property type="evidence" value="ECO:0007669"/>
    <property type="project" value="TreeGrafter"/>
</dbReference>
<gene>
    <name evidence="2" type="ORF">CK936_21135</name>
</gene>
<dbReference type="Pfam" id="PF02441">
    <property type="entry name" value="Flavoprotein"/>
    <property type="match status" value="1"/>
</dbReference>
<dbReference type="GO" id="GO:0004633">
    <property type="term" value="F:phosphopantothenoylcysteine decarboxylase activity"/>
    <property type="evidence" value="ECO:0007669"/>
    <property type="project" value="TreeGrafter"/>
</dbReference>
<comment type="caution">
    <text evidence="2">The sequence shown here is derived from an EMBL/GenBank/DDBJ whole genome shotgun (WGS) entry which is preliminary data.</text>
</comment>
<dbReference type="GO" id="GO:0015937">
    <property type="term" value="P:coenzyme A biosynthetic process"/>
    <property type="evidence" value="ECO:0007669"/>
    <property type="project" value="TreeGrafter"/>
</dbReference>
<reference evidence="2 3" key="1">
    <citation type="submission" date="2017-08" db="EMBL/GenBank/DDBJ databases">
        <title>Genome sequence of Streptomyces albireticuli NRRL B-1670.</title>
        <authorList>
            <person name="Graham D.E."/>
            <person name="Mahan K.M."/>
            <person name="Klingeman D.M."/>
            <person name="Hettich R.L."/>
            <person name="Parry R.J."/>
            <person name="Spain J.C."/>
        </authorList>
    </citation>
    <scope>NUCLEOTIDE SEQUENCE [LARGE SCALE GENOMIC DNA]</scope>
    <source>
        <strain evidence="2 3">NRRL B-1670</strain>
    </source>
</reference>
<dbReference type="PANTHER" id="PTHR14359">
    <property type="entry name" value="HOMO-OLIGOMERIC FLAVIN CONTAINING CYS DECARBOXYLASE FAMILY"/>
    <property type="match status" value="1"/>
</dbReference>
<feature type="domain" description="Flavoprotein" evidence="1">
    <location>
        <begin position="9"/>
        <end position="121"/>
    </location>
</feature>
<dbReference type="Gene3D" id="3.40.50.1950">
    <property type="entry name" value="Flavin prenyltransferase-like"/>
    <property type="match status" value="1"/>
</dbReference>
<name>A0A2A2D6A3_9ACTN</name>
<organism evidence="2 3">
    <name type="scientific">Streptomyces albireticuli</name>
    <dbReference type="NCBI Taxonomy" id="1940"/>
    <lineage>
        <taxon>Bacteria</taxon>
        <taxon>Bacillati</taxon>
        <taxon>Actinomycetota</taxon>
        <taxon>Actinomycetes</taxon>
        <taxon>Kitasatosporales</taxon>
        <taxon>Streptomycetaceae</taxon>
        <taxon>Streptomyces</taxon>
    </lineage>
</organism>
<dbReference type="InterPro" id="IPR003382">
    <property type="entry name" value="Flavoprotein"/>
</dbReference>
<keyword evidence="3" id="KW-1185">Reference proteome</keyword>
<evidence type="ECO:0000313" key="2">
    <source>
        <dbReference type="EMBL" id="PAU46976.1"/>
    </source>
</evidence>
<dbReference type="GO" id="GO:0071513">
    <property type="term" value="C:phosphopantothenoylcysteine decarboxylase complex"/>
    <property type="evidence" value="ECO:0007669"/>
    <property type="project" value="TreeGrafter"/>
</dbReference>
<dbReference type="EMBL" id="NSJV01000408">
    <property type="protein sequence ID" value="PAU46976.1"/>
    <property type="molecule type" value="Genomic_DNA"/>
</dbReference>
<dbReference type="Proteomes" id="UP000218944">
    <property type="component" value="Unassembled WGS sequence"/>
</dbReference>
<dbReference type="RefSeq" id="WP_095582533.1">
    <property type="nucleotide sequence ID" value="NZ_JAJQQQ010000022.1"/>
</dbReference>
<dbReference type="InterPro" id="IPR036551">
    <property type="entry name" value="Flavin_trans-like"/>
</dbReference>
<dbReference type="SUPFAM" id="SSF52507">
    <property type="entry name" value="Homo-oligomeric flavin-containing Cys decarboxylases, HFCD"/>
    <property type="match status" value="1"/>
</dbReference>
<dbReference type="PANTHER" id="PTHR14359:SF6">
    <property type="entry name" value="PHOSPHOPANTOTHENOYLCYSTEINE DECARBOXYLASE"/>
    <property type="match status" value="1"/>
</dbReference>
<sequence>MTATRVLYLIACAASPTRHVRTGVEKAQAAGWEVCLVVTPSALRWIERDVPGLERLTGHAVRSAHKLPGEPDVLPPADAMVVAPATFNTVNKWAAGISDALALSLVNEAVGLRLPLVAVPHLSSAQAAHPAFGRSVALLREYGVKVLLGEDGGGLAGPGADPAAFPWDAALAALPTAF</sequence>
<dbReference type="AlphaFoldDB" id="A0A2A2D6A3"/>
<accession>A0A2A2D6A3</accession>
<protein>
    <submittedName>
        <fullName evidence="2">Flavoprotein</fullName>
    </submittedName>
</protein>
<evidence type="ECO:0000259" key="1">
    <source>
        <dbReference type="Pfam" id="PF02441"/>
    </source>
</evidence>